<dbReference type="Proteomes" id="UP000756921">
    <property type="component" value="Unassembled WGS sequence"/>
</dbReference>
<dbReference type="AlphaFoldDB" id="A0A9P6KMZ5"/>
<name>A0A9P6KMZ5_9PLEO</name>
<dbReference type="InterPro" id="IPR017985">
    <property type="entry name" value="MeTrfase_CN4_CS"/>
</dbReference>
<dbReference type="EMBL" id="WJXW01000011">
    <property type="protein sequence ID" value="KAF9732024.1"/>
    <property type="molecule type" value="Genomic_DNA"/>
</dbReference>
<evidence type="ECO:0000256" key="2">
    <source>
        <dbReference type="ARBA" id="ARBA00022679"/>
    </source>
</evidence>
<evidence type="ECO:0000256" key="5">
    <source>
        <dbReference type="SAM" id="MobiDB-lite"/>
    </source>
</evidence>
<evidence type="ECO:0000313" key="7">
    <source>
        <dbReference type="Proteomes" id="UP000756921"/>
    </source>
</evidence>
<feature type="region of interest" description="Disordered" evidence="5">
    <location>
        <begin position="259"/>
        <end position="292"/>
    </location>
</feature>
<accession>A0A9P6KMZ5</accession>
<keyword evidence="1" id="KW-0489">Methyltransferase</keyword>
<comment type="caution">
    <text evidence="6">The sequence shown here is derived from an EMBL/GenBank/DDBJ whole genome shotgun (WGS) entry which is preliminary data.</text>
</comment>
<feature type="region of interest" description="Disordered" evidence="5">
    <location>
        <begin position="539"/>
        <end position="566"/>
    </location>
</feature>
<keyword evidence="7" id="KW-1185">Reference proteome</keyword>
<keyword evidence="3" id="KW-0949">S-adenosyl-L-methionine</keyword>
<evidence type="ECO:0000256" key="4">
    <source>
        <dbReference type="ARBA" id="ARBA00022747"/>
    </source>
</evidence>
<protein>
    <submittedName>
        <fullName evidence="6">Uncharacterized protein</fullName>
    </submittedName>
</protein>
<keyword evidence="4" id="KW-0680">Restriction system</keyword>
<dbReference type="GO" id="GO:0003677">
    <property type="term" value="F:DNA binding"/>
    <property type="evidence" value="ECO:0007669"/>
    <property type="project" value="InterPro"/>
</dbReference>
<feature type="compositionally biased region" description="Basic and acidic residues" evidence="5">
    <location>
        <begin position="274"/>
        <end position="292"/>
    </location>
</feature>
<reference evidence="6" key="1">
    <citation type="journal article" date="2020" name="Mol. Plant Microbe Interact.">
        <title>Genome Sequence of the Biocontrol Agent Coniothyrium minitans strain Conio (IMI 134523).</title>
        <authorList>
            <person name="Patel D."/>
            <person name="Shittu T.A."/>
            <person name="Baroncelli R."/>
            <person name="Muthumeenakshi S."/>
            <person name="Osborne T.H."/>
            <person name="Janganan T.K."/>
            <person name="Sreenivasaprasad S."/>
        </authorList>
    </citation>
    <scope>NUCLEOTIDE SEQUENCE</scope>
    <source>
        <strain evidence="6">Conio</strain>
    </source>
</reference>
<evidence type="ECO:0000256" key="3">
    <source>
        <dbReference type="ARBA" id="ARBA00022691"/>
    </source>
</evidence>
<feature type="region of interest" description="Disordered" evidence="5">
    <location>
        <begin position="319"/>
        <end position="338"/>
    </location>
</feature>
<dbReference type="GO" id="GO:0015667">
    <property type="term" value="F:site-specific DNA-methyltransferase (cytosine-N4-specific) activity"/>
    <property type="evidence" value="ECO:0007669"/>
    <property type="project" value="InterPro"/>
</dbReference>
<gene>
    <name evidence="6" type="ORF">PMIN01_09953</name>
</gene>
<evidence type="ECO:0000313" key="6">
    <source>
        <dbReference type="EMBL" id="KAF9732024.1"/>
    </source>
</evidence>
<keyword evidence="2" id="KW-0808">Transferase</keyword>
<dbReference type="GO" id="GO:0009307">
    <property type="term" value="P:DNA restriction-modification system"/>
    <property type="evidence" value="ECO:0007669"/>
    <property type="project" value="UniProtKB-KW"/>
</dbReference>
<dbReference type="GO" id="GO:0032259">
    <property type="term" value="P:methylation"/>
    <property type="evidence" value="ECO:0007669"/>
    <property type="project" value="UniProtKB-KW"/>
</dbReference>
<feature type="compositionally biased region" description="Polar residues" evidence="5">
    <location>
        <begin position="546"/>
        <end position="560"/>
    </location>
</feature>
<proteinExistence type="predicted"/>
<organism evidence="6 7">
    <name type="scientific">Paraphaeosphaeria minitans</name>
    <dbReference type="NCBI Taxonomy" id="565426"/>
    <lineage>
        <taxon>Eukaryota</taxon>
        <taxon>Fungi</taxon>
        <taxon>Dikarya</taxon>
        <taxon>Ascomycota</taxon>
        <taxon>Pezizomycotina</taxon>
        <taxon>Dothideomycetes</taxon>
        <taxon>Pleosporomycetidae</taxon>
        <taxon>Pleosporales</taxon>
        <taxon>Massarineae</taxon>
        <taxon>Didymosphaeriaceae</taxon>
        <taxon>Paraphaeosphaeria</taxon>
    </lineage>
</organism>
<evidence type="ECO:0000256" key="1">
    <source>
        <dbReference type="ARBA" id="ARBA00022603"/>
    </source>
</evidence>
<dbReference type="PROSITE" id="PS00093">
    <property type="entry name" value="N4_MTASE"/>
    <property type="match status" value="1"/>
</dbReference>
<sequence length="577" mass="65841">MSYMLQFPASPLPKNVTSPPFVLFGINDLDLFSELPTNIPLTLVLHFAPVLLKWLLPPPEELSTSAIRMSLRTPYVGINILADMELEGLGYILARMMQLAHIKTPTGDYQMFQMMPSLSVSIAIHKAWMALVLPPKGIEALYMHIQTTLMIGMPVTLFEIKGVWHNFSVDSPIQREMGQNFVRNYIDRLYPPSESSAIRHWYLETTERWSFFRELEKSAPTFGDVQKETMEAARERKRQEDLYMKKMFQAEKYAITSLEDEKEERHKSRRERREKRERGRKERAESRRLERARSMSLDSVSSVETVIWNPVSSYVEEEDPTVPTMKRGGPVLPHSKPVDSSALTDLLKAVAVDEKMQSTPYEEDSVEFGRSNLLTEIAADKREGEDPSVVRKEFEKKRIAERNASNEKRIELRAATNGVSKYVDDYEEDDIHETMEYIPPDLTCLTKLKLKSNSDFNSNSDSVLTDKKYRTRRHAMYETDVEDGLLVEKAPITAAEVLPTKSPKEKTALSPKYAKSSGAHRTLEEELASINTALSQLAAHQHAEQSDVSPSRQMDKNISQGPDGLVHLQPIVYEGTR</sequence>
<dbReference type="OrthoDB" id="3783833at2759"/>